<evidence type="ECO:0000256" key="1">
    <source>
        <dbReference type="SAM" id="Phobius"/>
    </source>
</evidence>
<feature type="transmembrane region" description="Helical" evidence="1">
    <location>
        <begin position="6"/>
        <end position="27"/>
    </location>
</feature>
<dbReference type="InterPro" id="IPR036259">
    <property type="entry name" value="MFS_trans_sf"/>
</dbReference>
<evidence type="ECO:0008006" key="4">
    <source>
        <dbReference type="Google" id="ProtNLM"/>
    </source>
</evidence>
<dbReference type="SUPFAM" id="SSF103473">
    <property type="entry name" value="MFS general substrate transporter"/>
    <property type="match status" value="1"/>
</dbReference>
<comment type="caution">
    <text evidence="2">The sequence shown here is derived from an EMBL/GenBank/DDBJ whole genome shotgun (WGS) entry which is preliminary data.</text>
</comment>
<keyword evidence="1" id="KW-1133">Transmembrane helix</keyword>
<keyword evidence="1" id="KW-0472">Membrane</keyword>
<reference evidence="2" key="1">
    <citation type="submission" date="2020-10" db="EMBL/GenBank/DDBJ databases">
        <authorList>
            <person name="Gilroy R."/>
        </authorList>
    </citation>
    <scope>NUCLEOTIDE SEQUENCE</scope>
    <source>
        <strain evidence="2">17213</strain>
    </source>
</reference>
<gene>
    <name evidence="2" type="ORF">IAB19_04615</name>
</gene>
<feature type="transmembrane region" description="Helical" evidence="1">
    <location>
        <begin position="68"/>
        <end position="87"/>
    </location>
</feature>
<protein>
    <recommendedName>
        <fullName evidence="4">MFS transporter</fullName>
    </recommendedName>
</protein>
<feature type="transmembrane region" description="Helical" evidence="1">
    <location>
        <begin position="39"/>
        <end position="62"/>
    </location>
</feature>
<dbReference type="AlphaFoldDB" id="A0A9D9DC22"/>
<evidence type="ECO:0000313" key="3">
    <source>
        <dbReference type="Proteomes" id="UP000823631"/>
    </source>
</evidence>
<proteinExistence type="predicted"/>
<sequence length="92" mass="9832">PLYLIIPAFVLIGFGMSNITPLAYSAAGRQREMPLLPAVSIMSTAGYGGLLTGPALLGFIAYGLSLEAVFGFLAVLTVMSFTLIVLLRRYYV</sequence>
<accession>A0A9D9DC22</accession>
<dbReference type="EMBL" id="JADINH010000098">
    <property type="protein sequence ID" value="MBO8415647.1"/>
    <property type="molecule type" value="Genomic_DNA"/>
</dbReference>
<reference evidence="2" key="2">
    <citation type="journal article" date="2021" name="PeerJ">
        <title>Extensive microbial diversity within the chicken gut microbiome revealed by metagenomics and culture.</title>
        <authorList>
            <person name="Gilroy R."/>
            <person name="Ravi A."/>
            <person name="Getino M."/>
            <person name="Pursley I."/>
            <person name="Horton D.L."/>
            <person name="Alikhan N.F."/>
            <person name="Baker D."/>
            <person name="Gharbi K."/>
            <person name="Hall N."/>
            <person name="Watson M."/>
            <person name="Adriaenssens E.M."/>
            <person name="Foster-Nyarko E."/>
            <person name="Jarju S."/>
            <person name="Secka A."/>
            <person name="Antonio M."/>
            <person name="Oren A."/>
            <person name="Chaudhuri R.R."/>
            <person name="La Ragione R."/>
            <person name="Hildebrand F."/>
            <person name="Pallen M.J."/>
        </authorList>
    </citation>
    <scope>NUCLEOTIDE SEQUENCE</scope>
    <source>
        <strain evidence="2">17213</strain>
    </source>
</reference>
<keyword evidence="1" id="KW-0812">Transmembrane</keyword>
<organism evidence="2 3">
    <name type="scientific">Candidatus Avisuccinivibrio stercorigallinarum</name>
    <dbReference type="NCBI Taxonomy" id="2840704"/>
    <lineage>
        <taxon>Bacteria</taxon>
        <taxon>Pseudomonadati</taxon>
        <taxon>Pseudomonadota</taxon>
        <taxon>Gammaproteobacteria</taxon>
        <taxon>Aeromonadales</taxon>
        <taxon>Succinivibrionaceae</taxon>
        <taxon>Succinivibrionaceae incertae sedis</taxon>
        <taxon>Candidatus Avisuccinivibrio</taxon>
    </lineage>
</organism>
<feature type="non-terminal residue" evidence="2">
    <location>
        <position position="1"/>
    </location>
</feature>
<dbReference type="Proteomes" id="UP000823631">
    <property type="component" value="Unassembled WGS sequence"/>
</dbReference>
<evidence type="ECO:0000313" key="2">
    <source>
        <dbReference type="EMBL" id="MBO8415647.1"/>
    </source>
</evidence>
<name>A0A9D9DC22_9GAMM</name>